<sequence length="289" mass="32684">MDQVKDKGRSVLTYPSGSPIIPIEPTFQSSNISMQHQLLPPKIVDTSSSSSSSRRPTSNPIIQKSSYRTLNHNPDYIPKMKSSSVIKLLLIGDAGVGKSALIVSYCDDFFEEKNTKTTVGVDLKVKVVNVDGGFFKTVIWDTAGQERYRNVIPSLYKGTNGVLLTYDVSDRNSFKGLYHWIQECNDNCDLSRTIFYIVGNKIDQQDKKVTKEDIKKFINHVKKSYPSLKINAVFEVSAKYANLVYGLFDTIIKDLVENRCYTDEQRLKNKKSIDLSTASDDRQRNCCSY</sequence>
<dbReference type="OrthoDB" id="9989112at2759"/>
<dbReference type="Proteomes" id="UP000769528">
    <property type="component" value="Unassembled WGS sequence"/>
</dbReference>
<protein>
    <submittedName>
        <fullName evidence="5">Uncharacterized protein</fullName>
    </submittedName>
</protein>
<dbReference type="Pfam" id="PF00071">
    <property type="entry name" value="Ras"/>
    <property type="match status" value="1"/>
</dbReference>
<dbReference type="NCBIfam" id="TIGR00231">
    <property type="entry name" value="small_GTP"/>
    <property type="match status" value="1"/>
</dbReference>
<evidence type="ECO:0000313" key="6">
    <source>
        <dbReference type="Proteomes" id="UP000769528"/>
    </source>
</evidence>
<dbReference type="SUPFAM" id="SSF52540">
    <property type="entry name" value="P-loop containing nucleoside triphosphate hydrolases"/>
    <property type="match status" value="1"/>
</dbReference>
<accession>A0A9P8PN12</accession>
<dbReference type="PRINTS" id="PR00449">
    <property type="entry name" value="RASTRNSFRMNG"/>
</dbReference>
<feature type="compositionally biased region" description="Polar residues" evidence="4">
    <location>
        <begin position="54"/>
        <end position="63"/>
    </location>
</feature>
<comment type="subcellular location">
    <subcellularLocation>
        <location evidence="3">Endomembrane system</location>
        <topology evidence="3">Lipid-anchor</topology>
        <orientation evidence="3">Cytoplasmic side</orientation>
    </subcellularLocation>
</comment>
<dbReference type="InterPro" id="IPR001806">
    <property type="entry name" value="Small_GTPase"/>
</dbReference>
<dbReference type="SMART" id="SM00175">
    <property type="entry name" value="RAB"/>
    <property type="match status" value="1"/>
</dbReference>
<keyword evidence="1" id="KW-0547">Nucleotide-binding</keyword>
<reference evidence="5" key="2">
    <citation type="submission" date="2021-01" db="EMBL/GenBank/DDBJ databases">
        <authorList>
            <person name="Schikora-Tamarit M.A."/>
        </authorList>
    </citation>
    <scope>NUCLEOTIDE SEQUENCE</scope>
    <source>
        <strain evidence="5">CBS6341</strain>
    </source>
</reference>
<reference evidence="5" key="1">
    <citation type="journal article" date="2021" name="Open Biol.">
        <title>Shared evolutionary footprints suggest mitochondrial oxidative damage underlies multiple complex I losses in fungi.</title>
        <authorList>
            <person name="Schikora-Tamarit M.A."/>
            <person name="Marcet-Houben M."/>
            <person name="Nosek J."/>
            <person name="Gabaldon T."/>
        </authorList>
    </citation>
    <scope>NUCLEOTIDE SEQUENCE</scope>
    <source>
        <strain evidence="5">CBS6341</strain>
    </source>
</reference>
<dbReference type="PROSITE" id="PS51419">
    <property type="entry name" value="RAB"/>
    <property type="match status" value="1"/>
</dbReference>
<dbReference type="GO" id="GO:0003924">
    <property type="term" value="F:GTPase activity"/>
    <property type="evidence" value="ECO:0007669"/>
    <property type="project" value="InterPro"/>
</dbReference>
<dbReference type="EMBL" id="JAEUBF010000853">
    <property type="protein sequence ID" value="KAH3674500.1"/>
    <property type="molecule type" value="Genomic_DNA"/>
</dbReference>
<dbReference type="SMART" id="SM00174">
    <property type="entry name" value="RHO"/>
    <property type="match status" value="1"/>
</dbReference>
<dbReference type="CDD" id="cd00154">
    <property type="entry name" value="Rab"/>
    <property type="match status" value="1"/>
</dbReference>
<organism evidence="5 6">
    <name type="scientific">Wickerhamomyces mucosus</name>
    <dbReference type="NCBI Taxonomy" id="1378264"/>
    <lineage>
        <taxon>Eukaryota</taxon>
        <taxon>Fungi</taxon>
        <taxon>Dikarya</taxon>
        <taxon>Ascomycota</taxon>
        <taxon>Saccharomycotina</taxon>
        <taxon>Saccharomycetes</taxon>
        <taxon>Phaffomycetales</taxon>
        <taxon>Wickerhamomycetaceae</taxon>
        <taxon>Wickerhamomyces</taxon>
    </lineage>
</organism>
<dbReference type="FunFam" id="3.40.50.300:FF:001447">
    <property type="entry name" value="Ras-related protein Rab-1B"/>
    <property type="match status" value="1"/>
</dbReference>
<keyword evidence="2" id="KW-0342">GTP-binding</keyword>
<dbReference type="InterPro" id="IPR027417">
    <property type="entry name" value="P-loop_NTPase"/>
</dbReference>
<dbReference type="SMART" id="SM00173">
    <property type="entry name" value="RAS"/>
    <property type="match status" value="1"/>
</dbReference>
<proteinExistence type="predicted"/>
<name>A0A9P8PN12_9ASCO</name>
<dbReference type="InterPro" id="IPR005225">
    <property type="entry name" value="Small_GTP-bd"/>
</dbReference>
<feature type="region of interest" description="Disordered" evidence="4">
    <location>
        <begin position="43"/>
        <end position="63"/>
    </location>
</feature>
<dbReference type="PANTHER" id="PTHR47977">
    <property type="entry name" value="RAS-RELATED PROTEIN RAB"/>
    <property type="match status" value="1"/>
</dbReference>
<dbReference type="InterPro" id="IPR050227">
    <property type="entry name" value="Rab"/>
</dbReference>
<dbReference type="GO" id="GO:0005525">
    <property type="term" value="F:GTP binding"/>
    <property type="evidence" value="ECO:0007669"/>
    <property type="project" value="UniProtKB-KW"/>
</dbReference>
<evidence type="ECO:0000256" key="3">
    <source>
        <dbReference type="ARBA" id="ARBA00046278"/>
    </source>
</evidence>
<evidence type="ECO:0000256" key="2">
    <source>
        <dbReference type="ARBA" id="ARBA00023134"/>
    </source>
</evidence>
<evidence type="ECO:0000256" key="1">
    <source>
        <dbReference type="ARBA" id="ARBA00022741"/>
    </source>
</evidence>
<dbReference type="Gene3D" id="3.40.50.300">
    <property type="entry name" value="P-loop containing nucleotide triphosphate hydrolases"/>
    <property type="match status" value="1"/>
</dbReference>
<dbReference type="GO" id="GO:0012505">
    <property type="term" value="C:endomembrane system"/>
    <property type="evidence" value="ECO:0007669"/>
    <property type="project" value="UniProtKB-SubCell"/>
</dbReference>
<keyword evidence="6" id="KW-1185">Reference proteome</keyword>
<evidence type="ECO:0000256" key="4">
    <source>
        <dbReference type="SAM" id="MobiDB-lite"/>
    </source>
</evidence>
<dbReference type="AlphaFoldDB" id="A0A9P8PN12"/>
<gene>
    <name evidence="5" type="ORF">WICMUC_003338</name>
</gene>
<comment type="caution">
    <text evidence="5">The sequence shown here is derived from an EMBL/GenBank/DDBJ whole genome shotgun (WGS) entry which is preliminary data.</text>
</comment>
<evidence type="ECO:0000313" key="5">
    <source>
        <dbReference type="EMBL" id="KAH3674500.1"/>
    </source>
</evidence>
<dbReference type="SMART" id="SM00176">
    <property type="entry name" value="RAN"/>
    <property type="match status" value="1"/>
</dbReference>